<dbReference type="AlphaFoldDB" id="D3AXT6"/>
<keyword evidence="2" id="KW-1185">Reference proteome</keyword>
<organism evidence="1 2">
    <name type="scientific">Heterostelium pallidum (strain ATCC 26659 / Pp 5 / PN500)</name>
    <name type="common">Cellular slime mold</name>
    <name type="synonym">Polysphondylium pallidum</name>
    <dbReference type="NCBI Taxonomy" id="670386"/>
    <lineage>
        <taxon>Eukaryota</taxon>
        <taxon>Amoebozoa</taxon>
        <taxon>Evosea</taxon>
        <taxon>Eumycetozoa</taxon>
        <taxon>Dictyostelia</taxon>
        <taxon>Acytosteliales</taxon>
        <taxon>Acytosteliaceae</taxon>
        <taxon>Heterostelium</taxon>
    </lineage>
</organism>
<gene>
    <name evidence="1" type="ORF">PPL_00993</name>
</gene>
<accession>D3AXT6</accession>
<dbReference type="SUPFAM" id="SSF75005">
    <property type="entry name" value="Arabinanase/levansucrase/invertase"/>
    <property type="match status" value="1"/>
</dbReference>
<dbReference type="Gene3D" id="2.115.10.20">
    <property type="entry name" value="Glycosyl hydrolase domain, family 43"/>
    <property type="match status" value="1"/>
</dbReference>
<dbReference type="RefSeq" id="XP_020437869.1">
    <property type="nucleotide sequence ID" value="XM_020572011.1"/>
</dbReference>
<comment type="caution">
    <text evidence="1">The sequence shown here is derived from an EMBL/GenBank/DDBJ whole genome shotgun (WGS) entry which is preliminary data.</text>
</comment>
<dbReference type="GeneID" id="31356523"/>
<name>D3AXT6_HETP5</name>
<dbReference type="InterPro" id="IPR023296">
    <property type="entry name" value="Glyco_hydro_beta-prop_sf"/>
</dbReference>
<sequence>MNFKPETIITTPSYYGITDSPAYIQLGGTVYCIHHGYENNHELWYTKSNDLITWTADAQFVDVQTTFSPAAIVFNSIIYGFHNGSPNSSGDLNYVKVTGNSVTQDNPIHGLPEWKSSNSPSATVFNNLMYLAYHGPNNNGKLLLASSPDGVASNWSYKEVPGITITGSPSMATFNGKIYIVFRNTALGNGVYVTSTSDTNTWTTPTLIPNVQVSGDPKLTATASKLVLVHRHPTNAKLHVVTCNNLGVWSADQVVNTSDMFQDPGVGVFNGKVIVGLTISTDAHMHLNNIVQRAKVIPSQSPRDQEVLYQ</sequence>
<protein>
    <submittedName>
        <fullName evidence="1">Uncharacterized protein</fullName>
    </submittedName>
</protein>
<dbReference type="EMBL" id="ADBJ01000004">
    <property type="protein sequence ID" value="EFA85763.1"/>
    <property type="molecule type" value="Genomic_DNA"/>
</dbReference>
<reference evidence="1 2" key="1">
    <citation type="journal article" date="2011" name="Genome Res.">
        <title>Phylogeny-wide analysis of social amoeba genomes highlights ancient origins for complex intercellular communication.</title>
        <authorList>
            <person name="Heidel A.J."/>
            <person name="Lawal H.M."/>
            <person name="Felder M."/>
            <person name="Schilde C."/>
            <person name="Helps N.R."/>
            <person name="Tunggal B."/>
            <person name="Rivero F."/>
            <person name="John U."/>
            <person name="Schleicher M."/>
            <person name="Eichinger L."/>
            <person name="Platzer M."/>
            <person name="Noegel A.A."/>
            <person name="Schaap P."/>
            <person name="Gloeckner G."/>
        </authorList>
    </citation>
    <scope>NUCLEOTIDE SEQUENCE [LARGE SCALE GENOMIC DNA]</scope>
    <source>
        <strain evidence="2">ATCC 26659 / Pp 5 / PN500</strain>
    </source>
</reference>
<proteinExistence type="predicted"/>
<evidence type="ECO:0000313" key="1">
    <source>
        <dbReference type="EMBL" id="EFA85763.1"/>
    </source>
</evidence>
<dbReference type="InParanoid" id="D3AXT6"/>
<dbReference type="Proteomes" id="UP000001396">
    <property type="component" value="Unassembled WGS sequence"/>
</dbReference>
<dbReference type="CDD" id="cd15482">
    <property type="entry name" value="Sialidase_non-viral"/>
    <property type="match status" value="1"/>
</dbReference>
<evidence type="ECO:0000313" key="2">
    <source>
        <dbReference type="Proteomes" id="UP000001396"/>
    </source>
</evidence>